<feature type="domain" description="HTH araC/xylS-type" evidence="4">
    <location>
        <begin position="221"/>
        <end position="319"/>
    </location>
</feature>
<organism evidence="5 6">
    <name type="scientific">Clostridium symbiosum</name>
    <name type="common">Bacteroides symbiosus</name>
    <dbReference type="NCBI Taxonomy" id="1512"/>
    <lineage>
        <taxon>Bacteria</taxon>
        <taxon>Bacillati</taxon>
        <taxon>Bacillota</taxon>
        <taxon>Clostridia</taxon>
        <taxon>Lachnospirales</taxon>
        <taxon>Lachnospiraceae</taxon>
        <taxon>Otoolea</taxon>
    </lineage>
</organism>
<dbReference type="GO" id="GO:0003700">
    <property type="term" value="F:DNA-binding transcription factor activity"/>
    <property type="evidence" value="ECO:0007669"/>
    <property type="project" value="InterPro"/>
</dbReference>
<dbReference type="Pfam" id="PF12833">
    <property type="entry name" value="HTH_18"/>
    <property type="match status" value="1"/>
</dbReference>
<dbReference type="PROSITE" id="PS01124">
    <property type="entry name" value="HTH_ARAC_FAMILY_2"/>
    <property type="match status" value="1"/>
</dbReference>
<proteinExistence type="predicted"/>
<dbReference type="InterPro" id="IPR018062">
    <property type="entry name" value="HTH_AraC-typ_CS"/>
</dbReference>
<evidence type="ECO:0000313" key="5">
    <source>
        <dbReference type="EMBL" id="MCK0086997.1"/>
    </source>
</evidence>
<keyword evidence="3" id="KW-0804">Transcription</keyword>
<evidence type="ECO:0000259" key="4">
    <source>
        <dbReference type="PROSITE" id="PS01124"/>
    </source>
</evidence>
<reference evidence="5" key="1">
    <citation type="journal article" date="2022" name="Cell Host Microbe">
        <title>Colonization of the live biotherapeutic product VE303 and modulation of the microbiota and metabolites in healthy volunteers.</title>
        <authorList>
            <person name="Dsouza M."/>
            <person name="Menon R."/>
            <person name="Crossette E."/>
            <person name="Bhattarai S.K."/>
            <person name="Schneider J."/>
            <person name="Kim Y.G."/>
            <person name="Reddy S."/>
            <person name="Caballero S."/>
            <person name="Felix C."/>
            <person name="Cornacchione L."/>
            <person name="Hendrickson J."/>
            <person name="Watson A.R."/>
            <person name="Minot S.S."/>
            <person name="Greenfield N."/>
            <person name="Schopf L."/>
            <person name="Szabady R."/>
            <person name="Patarroyo J."/>
            <person name="Smith W."/>
            <person name="Harrison P."/>
            <person name="Kuijper E.J."/>
            <person name="Kelly C.P."/>
            <person name="Olle B."/>
            <person name="Bobilev D."/>
            <person name="Silber J.L."/>
            <person name="Bucci V."/>
            <person name="Roberts B."/>
            <person name="Faith J."/>
            <person name="Norman J.M."/>
        </authorList>
    </citation>
    <scope>NUCLEOTIDE SEQUENCE</scope>
    <source>
        <strain evidence="5">VE303-04</strain>
    </source>
</reference>
<dbReference type="InterPro" id="IPR018060">
    <property type="entry name" value="HTH_AraC"/>
</dbReference>
<keyword evidence="1" id="KW-0805">Transcription regulation</keyword>
<dbReference type="PRINTS" id="PR00032">
    <property type="entry name" value="HTHARAC"/>
</dbReference>
<dbReference type="SUPFAM" id="SSF46689">
    <property type="entry name" value="Homeodomain-like"/>
    <property type="match status" value="1"/>
</dbReference>
<dbReference type="InterPro" id="IPR020449">
    <property type="entry name" value="Tscrpt_reg_AraC-type_HTH"/>
</dbReference>
<dbReference type="GeneID" id="72464479"/>
<dbReference type="GO" id="GO:0043565">
    <property type="term" value="F:sequence-specific DNA binding"/>
    <property type="evidence" value="ECO:0007669"/>
    <property type="project" value="InterPro"/>
</dbReference>
<dbReference type="Proteomes" id="UP001203136">
    <property type="component" value="Unassembled WGS sequence"/>
</dbReference>
<dbReference type="InterPro" id="IPR009057">
    <property type="entry name" value="Homeodomain-like_sf"/>
</dbReference>
<comment type="caution">
    <text evidence="5">The sequence shown here is derived from an EMBL/GenBank/DDBJ whole genome shotgun (WGS) entry which is preliminary data.</text>
</comment>
<evidence type="ECO:0000256" key="3">
    <source>
        <dbReference type="ARBA" id="ARBA00023163"/>
    </source>
</evidence>
<protein>
    <submittedName>
        <fullName evidence="5">AraC family transcriptional regulator</fullName>
    </submittedName>
</protein>
<name>A0AAW5F5U2_CLOSY</name>
<sequence>MPHSSLYLTKLYNDLITNTPQTITMDIPSEVGHGRISQTKIKHGVVLSDWQMCYQSDMNVQGPVSREYMQIIFCMNDGISWGILNGHRSMTIQKNESCIYAGHDGTEYICYKKDSNFSFKSIKIPTPYFSQLLADYFDGQEIAAYEKKLLNGIAKVSVTPVMEQVLSEISKFSQYRGGLGYLYLDGKLLELLSIYLGEVLELDILMGKNISMSRTERTAIMEAKRIIDSQLAFAPSCEELSRQVHLSLTKLTRGFLAFYGRSIHQYVIEQRLVQAAQLLLEGDWNVTEVASIVGYGKPSNFAAAFKKRYGVAPKNYRESWLDNHKNRS</sequence>
<dbReference type="SMART" id="SM00342">
    <property type="entry name" value="HTH_ARAC"/>
    <property type="match status" value="1"/>
</dbReference>
<dbReference type="PANTHER" id="PTHR47893:SF1">
    <property type="entry name" value="REGULATORY PROTEIN PCHR"/>
    <property type="match status" value="1"/>
</dbReference>
<dbReference type="PROSITE" id="PS00041">
    <property type="entry name" value="HTH_ARAC_FAMILY_1"/>
    <property type="match status" value="1"/>
</dbReference>
<dbReference type="EMBL" id="JAINVB010000001">
    <property type="protein sequence ID" value="MCK0086997.1"/>
    <property type="molecule type" value="Genomic_DNA"/>
</dbReference>
<dbReference type="Gene3D" id="1.10.10.60">
    <property type="entry name" value="Homeodomain-like"/>
    <property type="match status" value="2"/>
</dbReference>
<dbReference type="AlphaFoldDB" id="A0AAW5F5U2"/>
<keyword evidence="2" id="KW-0238">DNA-binding</keyword>
<gene>
    <name evidence="5" type="ORF">K5I21_14145</name>
</gene>
<dbReference type="InterPro" id="IPR053142">
    <property type="entry name" value="PchR_regulatory_protein"/>
</dbReference>
<evidence type="ECO:0000256" key="2">
    <source>
        <dbReference type="ARBA" id="ARBA00023125"/>
    </source>
</evidence>
<evidence type="ECO:0000256" key="1">
    <source>
        <dbReference type="ARBA" id="ARBA00023015"/>
    </source>
</evidence>
<accession>A0AAW5F5U2</accession>
<dbReference type="RefSeq" id="WP_024738473.1">
    <property type="nucleotide sequence ID" value="NZ_JAINVB010000001.1"/>
</dbReference>
<evidence type="ECO:0000313" key="6">
    <source>
        <dbReference type="Proteomes" id="UP001203136"/>
    </source>
</evidence>
<dbReference type="PANTHER" id="PTHR47893">
    <property type="entry name" value="REGULATORY PROTEIN PCHR"/>
    <property type="match status" value="1"/>
</dbReference>